<gene>
    <name evidence="1" type="ORF">K6L26_31405</name>
</gene>
<proteinExistence type="predicted"/>
<organism evidence="1 2">
    <name type="scientific">Mycolicibacterium farcinogenes</name>
    <name type="common">Mycobacterium farcinogenes</name>
    <dbReference type="NCBI Taxonomy" id="1802"/>
    <lineage>
        <taxon>Bacteria</taxon>
        <taxon>Bacillati</taxon>
        <taxon>Actinomycetota</taxon>
        <taxon>Actinomycetes</taxon>
        <taxon>Mycobacteriales</taxon>
        <taxon>Mycobacteriaceae</taxon>
        <taxon>Mycolicibacterium</taxon>
    </lineage>
</organism>
<protein>
    <submittedName>
        <fullName evidence="1">AAA family ATPase</fullName>
    </submittedName>
</protein>
<evidence type="ECO:0000313" key="2">
    <source>
        <dbReference type="Proteomes" id="UP000825598"/>
    </source>
</evidence>
<evidence type="ECO:0000313" key="1">
    <source>
        <dbReference type="EMBL" id="QZH69531.1"/>
    </source>
</evidence>
<dbReference type="Proteomes" id="UP000825598">
    <property type="component" value="Plasmid unnamed2"/>
</dbReference>
<keyword evidence="1" id="KW-0614">Plasmid</keyword>
<name>A0ACD1FR53_MYCFR</name>
<accession>A0ACD1FR53</accession>
<dbReference type="EMBL" id="CP081675">
    <property type="protein sequence ID" value="QZH69531.1"/>
    <property type="molecule type" value="Genomic_DNA"/>
</dbReference>
<sequence>MPTTASSKFAEGLRHLGLLPGVATSRTDAATAAGCFREATRLDSTMCDAWLGLAYAQGSTVQVLAAAHTHARNMYREVRSLEVPDSHLAPIVRTPIGGNFTITSKTALAAGYAGLLVSDRRFDDAENLLIELNQPENTYVTLISTILYAVTERWTDVLTTADQGRRPADVTMAATVDALTAQAAAKMGQFGRAVELAEFAYLHGEPATKGSAALTAGLALRSLSQSEKATEWLTKAAATGTSPEAKAALDNSGYVLTVITEDVINARTNRWDPSSAPSLEELEREMRRIGDPELLAEGEAELAAHVGLVVVKDRIEQLKTAQKFDLEMRAAGEPVGEIESLCMTFVGEPGTAKTSVAKATGKIFCGLGLLRFPDVYRVTRMNLVGEAIGQTAQRTSEWLERARGATLVVDEAHELWKPQTTNDFGVEALDTIMNFAEEHRRDIMIILAGYKLRIDAMLDANPGLRSRFPVQLEFPSYSAEEMLSISDVIARLSSKAILDPSARGYLAAIFTELTSKYEDYNPYGGEPRLLVDRAANGRFVRMLLTEASIWMKNRAMSDSLIDRSTPDGRRLARTLCEADLRRAAPLVLKAQKCDPQIADVNADSALIAL</sequence>
<keyword evidence="2" id="KW-1185">Reference proteome</keyword>
<reference evidence="1" key="1">
    <citation type="submission" date="2021-07" db="EMBL/GenBank/DDBJ databases">
        <title>Complete Genome Sequences of Mycobacterium farcinogenes Isolated from Clinical Specimens from Patients in Thailand.</title>
        <authorList>
            <person name="Sodsai P."/>
        </authorList>
    </citation>
    <scope>NUCLEOTIDE SEQUENCE</scope>
    <source>
        <strain evidence="1">BKK/CU-MFGFA-001</strain>
    </source>
</reference>
<geneLocation type="plasmid" evidence="1 2">
    <name>unnamed2</name>
</geneLocation>